<dbReference type="PhylomeDB" id="Q178D4"/>
<evidence type="ECO:0000256" key="1">
    <source>
        <dbReference type="ARBA" id="ARBA00006726"/>
    </source>
</evidence>
<dbReference type="Proteomes" id="UP000682892">
    <property type="component" value="Chromosome 1"/>
</dbReference>
<evidence type="ECO:0000259" key="4">
    <source>
        <dbReference type="Pfam" id="PF02234"/>
    </source>
</evidence>
<evidence type="ECO:0000313" key="6">
    <source>
        <dbReference type="Proteomes" id="UP000682892"/>
    </source>
</evidence>
<dbReference type="GO" id="GO:0051726">
    <property type="term" value="P:regulation of cell cycle"/>
    <property type="evidence" value="ECO:0007669"/>
    <property type="project" value="InterPro"/>
</dbReference>
<proteinExistence type="inferred from homology"/>
<reference evidence="5" key="1">
    <citation type="submission" date="2005-10" db="EMBL/GenBank/DDBJ databases">
        <authorList>
            <person name="Loftus B.J."/>
            <person name="Nene V.M."/>
            <person name="Hannick L.I."/>
            <person name="Bidwell S."/>
            <person name="Haas B."/>
            <person name="Amedeo P."/>
            <person name="Orvis J."/>
            <person name="Wortman J.R."/>
            <person name="White O.R."/>
            <person name="Salzberg S."/>
            <person name="Shumway M."/>
            <person name="Koo H."/>
            <person name="Zhao Y."/>
            <person name="Holmes M."/>
            <person name="Miller J."/>
            <person name="Schatz M."/>
            <person name="Pop M."/>
            <person name="Pai G."/>
            <person name="Utterback T."/>
            <person name="Rogers Y.-H."/>
            <person name="Kravitz S."/>
            <person name="Fraser C.M."/>
        </authorList>
    </citation>
    <scope>NUCLEOTIDE SEQUENCE</scope>
    <source>
        <strain evidence="5">Liverpool</strain>
    </source>
</reference>
<evidence type="ECO:0000256" key="3">
    <source>
        <dbReference type="SAM" id="MobiDB-lite"/>
    </source>
</evidence>
<protein>
    <submittedName>
        <fullName evidence="5">AAEL005948-PA</fullName>
    </submittedName>
</protein>
<evidence type="ECO:0000256" key="2">
    <source>
        <dbReference type="ARBA" id="ARBA00023013"/>
    </source>
</evidence>
<feature type="domain" description="Cyclin-dependent kinase inhibitor" evidence="4">
    <location>
        <begin position="42"/>
        <end position="80"/>
    </location>
</feature>
<dbReference type="Gene3D" id="4.10.365.10">
    <property type="entry name" value="p27"/>
    <property type="match status" value="1"/>
</dbReference>
<dbReference type="InterPro" id="IPR044898">
    <property type="entry name" value="CDI_dom_sf"/>
</dbReference>
<dbReference type="GO" id="GO:0005634">
    <property type="term" value="C:nucleus"/>
    <property type="evidence" value="ECO:0007669"/>
    <property type="project" value="InterPro"/>
</dbReference>
<dbReference type="AlphaFoldDB" id="Q178D4"/>
<dbReference type="GO" id="GO:0004861">
    <property type="term" value="F:cyclin-dependent protein serine/threonine kinase inhibitor activity"/>
    <property type="evidence" value="ECO:0007669"/>
    <property type="project" value="InterPro"/>
</dbReference>
<comment type="similarity">
    <text evidence="1">Belongs to the CDI family.</text>
</comment>
<dbReference type="eggNOG" id="ENOG502RA17">
    <property type="taxonomic scope" value="Eukaryota"/>
</dbReference>
<feature type="region of interest" description="Disordered" evidence="3">
    <location>
        <begin position="1"/>
        <end position="31"/>
    </location>
</feature>
<dbReference type="EMBL" id="CH477366">
    <property type="protein sequence ID" value="EAT42519.1"/>
    <property type="molecule type" value="Genomic_DNA"/>
</dbReference>
<organism evidence="5 6">
    <name type="scientific">Aedes aegypti</name>
    <name type="common">Yellowfever mosquito</name>
    <name type="synonym">Culex aegypti</name>
    <dbReference type="NCBI Taxonomy" id="7159"/>
    <lineage>
        <taxon>Eukaryota</taxon>
        <taxon>Metazoa</taxon>
        <taxon>Ecdysozoa</taxon>
        <taxon>Arthropoda</taxon>
        <taxon>Hexapoda</taxon>
        <taxon>Insecta</taxon>
        <taxon>Pterygota</taxon>
        <taxon>Neoptera</taxon>
        <taxon>Endopterygota</taxon>
        <taxon>Diptera</taxon>
        <taxon>Nematocera</taxon>
        <taxon>Culicoidea</taxon>
        <taxon>Culicidae</taxon>
        <taxon>Culicinae</taxon>
        <taxon>Aedini</taxon>
        <taxon>Aedes</taxon>
        <taxon>Stegomyia</taxon>
    </lineage>
</organism>
<dbReference type="HOGENOM" id="CLU_002678_56_0_1"/>
<dbReference type="InterPro" id="IPR003175">
    <property type="entry name" value="CDI_dom"/>
</dbReference>
<sequence>MTASKISRPNSFLGSSAATPRNSSFDNYRSQVPQNVNRTKRCLFGMPDSNETKRLYNESVQQDRQRFIQRYNFDTVADLPSIASQRLYFKGYGAAATEVFHRATVRRIRFFHQPPTPDFSAAETQPVAILDQRNSFTWNHFNQS</sequence>
<reference evidence="5" key="3">
    <citation type="submission" date="2012-09" db="EMBL/GenBank/DDBJ databases">
        <authorList>
            <consortium name="VectorBase"/>
        </authorList>
    </citation>
    <scope>NUCLEOTIDE SEQUENCE</scope>
    <source>
        <strain evidence="5">Liverpool</strain>
    </source>
</reference>
<dbReference type="Pfam" id="PF02234">
    <property type="entry name" value="CDI"/>
    <property type="match status" value="1"/>
</dbReference>
<accession>Q178D4</accession>
<keyword evidence="2" id="KW-0649">Protein kinase inhibitor</keyword>
<dbReference type="PaxDb" id="7159-AAEL005948-PA"/>
<gene>
    <name evidence="5" type="ORF">AaeL_AAEL005948</name>
</gene>
<name>Q178D4_AEDAE</name>
<reference evidence="5" key="2">
    <citation type="journal article" date="2007" name="Science">
        <title>Genome sequence of Aedes aegypti, a major arbovirus vector.</title>
        <authorList>
            <person name="Nene V."/>
            <person name="Wortman J.R."/>
            <person name="Lawson D."/>
            <person name="Haas B."/>
            <person name="Kodira C."/>
            <person name="Tu Z.J."/>
            <person name="Loftus B."/>
            <person name="Xi Z."/>
            <person name="Megy K."/>
            <person name="Grabherr M."/>
            <person name="Ren Q."/>
            <person name="Zdobnov E.M."/>
            <person name="Lobo N.F."/>
            <person name="Campbell K.S."/>
            <person name="Brown S.E."/>
            <person name="Bonaldo M.F."/>
            <person name="Zhu J."/>
            <person name="Sinkins S.P."/>
            <person name="Hogenkamp D.G."/>
            <person name="Amedeo P."/>
            <person name="Arensburger P."/>
            <person name="Atkinson P.W."/>
            <person name="Bidwell S."/>
            <person name="Biedler J."/>
            <person name="Birney E."/>
            <person name="Bruggner R.V."/>
            <person name="Costas J."/>
            <person name="Coy M.R."/>
            <person name="Crabtree J."/>
            <person name="Crawford M."/>
            <person name="Debruyn B."/>
            <person name="Decaprio D."/>
            <person name="Eiglmeier K."/>
            <person name="Eisenstadt E."/>
            <person name="El-Dorry H."/>
            <person name="Gelbart W.M."/>
            <person name="Gomes S.L."/>
            <person name="Hammond M."/>
            <person name="Hannick L.I."/>
            <person name="Hogan J.R."/>
            <person name="Holmes M.H."/>
            <person name="Jaffe D."/>
            <person name="Johnston J.S."/>
            <person name="Kennedy R.C."/>
            <person name="Koo H."/>
            <person name="Kravitz S."/>
            <person name="Kriventseva E.V."/>
            <person name="Kulp D."/>
            <person name="Labutti K."/>
            <person name="Lee E."/>
            <person name="Li S."/>
            <person name="Lovin D.D."/>
            <person name="Mao C."/>
            <person name="Mauceli E."/>
            <person name="Menck C.F."/>
            <person name="Miller J.R."/>
            <person name="Montgomery P."/>
            <person name="Mori A."/>
            <person name="Nascimento A.L."/>
            <person name="Naveira H.F."/>
            <person name="Nusbaum C."/>
            <person name="O'leary S."/>
            <person name="Orvis J."/>
            <person name="Pertea M."/>
            <person name="Quesneville H."/>
            <person name="Reidenbach K.R."/>
            <person name="Rogers Y.H."/>
            <person name="Roth C.W."/>
            <person name="Schneider J.R."/>
            <person name="Schatz M."/>
            <person name="Shumway M."/>
            <person name="Stanke M."/>
            <person name="Stinson E.O."/>
            <person name="Tubio J.M."/>
            <person name="Vanzee J.P."/>
            <person name="Verjovski-Almeida S."/>
            <person name="Werner D."/>
            <person name="White O."/>
            <person name="Wyder S."/>
            <person name="Zeng Q."/>
            <person name="Zhao Q."/>
            <person name="Zhao Y."/>
            <person name="Hill C.A."/>
            <person name="Raikhel A.S."/>
            <person name="Soares M.B."/>
            <person name="Knudson D.L."/>
            <person name="Lee N.H."/>
            <person name="Galagan J."/>
            <person name="Salzberg S.L."/>
            <person name="Paulsen I.T."/>
            <person name="Dimopoulos G."/>
            <person name="Collins F.H."/>
            <person name="Birren B."/>
            <person name="Fraser-Liggett C.M."/>
            <person name="Severson D.W."/>
        </authorList>
    </citation>
    <scope>NUCLEOTIDE SEQUENCE [LARGE SCALE GENOMIC DNA]</scope>
    <source>
        <strain evidence="5">Liverpool</strain>
    </source>
</reference>
<evidence type="ECO:0000313" key="5">
    <source>
        <dbReference type="EMBL" id="EAT42519.1"/>
    </source>
</evidence>